<keyword evidence="7" id="KW-0233">DNA recombination</keyword>
<comment type="similarity">
    <text evidence="1 7">Belongs to the SbcD family.</text>
</comment>
<dbReference type="InterPro" id="IPR004843">
    <property type="entry name" value="Calcineurin-like_PHP"/>
</dbReference>
<keyword evidence="7" id="KW-0255">Endonuclease</keyword>
<dbReference type="InterPro" id="IPR050535">
    <property type="entry name" value="DNA_Repair-Maintenance_Comp"/>
</dbReference>
<evidence type="ECO:0000256" key="2">
    <source>
        <dbReference type="ARBA" id="ARBA00011322"/>
    </source>
</evidence>
<evidence type="ECO:0000256" key="3">
    <source>
        <dbReference type="ARBA" id="ARBA00013365"/>
    </source>
</evidence>
<sequence>MRFFHISDLHIGKHLHYYDLKEDQRYILSRIADAAEEQRPDAIVIAGDIYDRSVPSAEAVSLFDWFLTRLADIRPAIPVLAIAGNHDSAERLDYASAILGRQHIHVAGMPPAREEERMKKVTLQDVYGEVCFYLLPFVKPGYVRPAFPQGQAPEDYDGAVRGLVEREQIDTSVRNVIVTHQFYIAAGVPPLAAGSESVRVGGLDNVDISALADFDYCALGHIHRRQQVGEGPAWYCGTPLKYSVSESRDQKTLTIVELKEKGTPPVRTEIPLEPLHEVREIKGTLEEVLAGAGEEIRQDYVSVTLTDEKALYEPADQLERIFPRLLQVRLESLRARLNGEEGTQEPDLDLADPLEVFGQFFEEMQGRPMDREEESIMREMFKEGIE</sequence>
<evidence type="ECO:0000256" key="7">
    <source>
        <dbReference type="RuleBase" id="RU363069"/>
    </source>
</evidence>
<comment type="function">
    <text evidence="7">SbcCD cleaves DNA hairpin structures. These structures can inhibit DNA replication and are intermediates in certain DNA recombination reactions. The complex acts as a 3'-&gt;5' double strand exonuclease that can open hairpins. It also has a 5' single-strand endonuclease activity.</text>
</comment>
<proteinExistence type="inferred from homology"/>
<dbReference type="PANTHER" id="PTHR30337">
    <property type="entry name" value="COMPONENT OF ATP-DEPENDENT DSDNA EXONUCLEASE"/>
    <property type="match status" value="1"/>
</dbReference>
<dbReference type="Pfam" id="PF12320">
    <property type="entry name" value="SbcD_C"/>
    <property type="match status" value="1"/>
</dbReference>
<feature type="domain" description="Nuclease SbcCD subunit D C-terminal" evidence="9">
    <location>
        <begin position="275"/>
        <end position="364"/>
    </location>
</feature>
<dbReference type="PANTHER" id="PTHR30337:SF0">
    <property type="entry name" value="NUCLEASE SBCCD SUBUNIT D"/>
    <property type="match status" value="1"/>
</dbReference>
<organism evidence="10 11">
    <name type="scientific">Claveliimonas monacensis</name>
    <dbReference type="NCBI Taxonomy" id="2779351"/>
    <lineage>
        <taxon>Bacteria</taxon>
        <taxon>Bacillati</taxon>
        <taxon>Bacillota</taxon>
        <taxon>Clostridia</taxon>
        <taxon>Lachnospirales</taxon>
        <taxon>Lachnospiraceae</taxon>
        <taxon>Claveliimonas</taxon>
    </lineage>
</organism>
<evidence type="ECO:0000256" key="1">
    <source>
        <dbReference type="ARBA" id="ARBA00010555"/>
    </source>
</evidence>
<dbReference type="InterPro" id="IPR041796">
    <property type="entry name" value="Mre11_N"/>
</dbReference>
<dbReference type="EMBL" id="JADCKL010000003">
    <property type="protein sequence ID" value="MBE5062837.1"/>
    <property type="molecule type" value="Genomic_DNA"/>
</dbReference>
<comment type="caution">
    <text evidence="10">The sequence shown here is derived from an EMBL/GenBank/DDBJ whole genome shotgun (WGS) entry which is preliminary data.</text>
</comment>
<dbReference type="RefSeq" id="WP_226394573.1">
    <property type="nucleotide sequence ID" value="NZ_JADCKL010000003.1"/>
</dbReference>
<dbReference type="CDD" id="cd00840">
    <property type="entry name" value="MPP_Mre11_N"/>
    <property type="match status" value="1"/>
</dbReference>
<accession>A0ABR9RJR0</accession>
<evidence type="ECO:0000259" key="8">
    <source>
        <dbReference type="Pfam" id="PF00149"/>
    </source>
</evidence>
<keyword evidence="6 7" id="KW-0269">Exonuclease</keyword>
<dbReference type="NCBIfam" id="TIGR00619">
    <property type="entry name" value="sbcd"/>
    <property type="match status" value="1"/>
</dbReference>
<gene>
    <name evidence="7" type="primary">sbcD</name>
    <name evidence="10" type="ORF">INF30_06125</name>
</gene>
<keyword evidence="4 7" id="KW-0540">Nuclease</keyword>
<dbReference type="InterPro" id="IPR026843">
    <property type="entry name" value="SbcD_C"/>
</dbReference>
<dbReference type="Pfam" id="PF00149">
    <property type="entry name" value="Metallophos"/>
    <property type="match status" value="1"/>
</dbReference>
<evidence type="ECO:0000256" key="5">
    <source>
        <dbReference type="ARBA" id="ARBA00022801"/>
    </source>
</evidence>
<evidence type="ECO:0000313" key="11">
    <source>
        <dbReference type="Proteomes" id="UP000758652"/>
    </source>
</evidence>
<keyword evidence="7" id="KW-0235">DNA replication</keyword>
<dbReference type="Proteomes" id="UP000758652">
    <property type="component" value="Unassembled WGS sequence"/>
</dbReference>
<evidence type="ECO:0000256" key="4">
    <source>
        <dbReference type="ARBA" id="ARBA00022722"/>
    </source>
</evidence>
<protein>
    <recommendedName>
        <fullName evidence="3 7">Nuclease SbcCD subunit D</fullName>
    </recommendedName>
</protein>
<feature type="domain" description="Calcineurin-like phosphoesterase" evidence="8">
    <location>
        <begin position="1"/>
        <end position="134"/>
    </location>
</feature>
<keyword evidence="5 7" id="KW-0378">Hydrolase</keyword>
<evidence type="ECO:0000256" key="6">
    <source>
        <dbReference type="ARBA" id="ARBA00022839"/>
    </source>
</evidence>
<evidence type="ECO:0000313" key="10">
    <source>
        <dbReference type="EMBL" id="MBE5062837.1"/>
    </source>
</evidence>
<dbReference type="InterPro" id="IPR029052">
    <property type="entry name" value="Metallo-depent_PP-like"/>
</dbReference>
<name>A0ABR9RJR0_9FIRM</name>
<comment type="subunit">
    <text evidence="2 7">Heterodimer of SbcC and SbcD.</text>
</comment>
<keyword evidence="11" id="KW-1185">Reference proteome</keyword>
<dbReference type="Gene3D" id="3.60.21.10">
    <property type="match status" value="1"/>
</dbReference>
<evidence type="ECO:0000259" key="9">
    <source>
        <dbReference type="Pfam" id="PF12320"/>
    </source>
</evidence>
<reference evidence="10 11" key="1">
    <citation type="submission" date="2020-10" db="EMBL/GenBank/DDBJ databases">
        <title>ChiBAC.</title>
        <authorList>
            <person name="Zenner C."/>
            <person name="Hitch T.C.A."/>
            <person name="Clavel T."/>
        </authorList>
    </citation>
    <scope>NUCLEOTIDE SEQUENCE [LARGE SCALE GENOMIC DNA]</scope>
    <source>
        <strain evidence="10 11">DSM 108991</strain>
    </source>
</reference>
<dbReference type="GO" id="GO:0004527">
    <property type="term" value="F:exonuclease activity"/>
    <property type="evidence" value="ECO:0007669"/>
    <property type="project" value="UniProtKB-KW"/>
</dbReference>
<dbReference type="InterPro" id="IPR004593">
    <property type="entry name" value="SbcD"/>
</dbReference>
<dbReference type="SUPFAM" id="SSF56300">
    <property type="entry name" value="Metallo-dependent phosphatases"/>
    <property type="match status" value="1"/>
</dbReference>